<evidence type="ECO:0000256" key="1">
    <source>
        <dbReference type="ARBA" id="ARBA00011662"/>
    </source>
</evidence>
<evidence type="ECO:0000256" key="4">
    <source>
        <dbReference type="ARBA" id="ARBA00034495"/>
    </source>
</evidence>
<reference evidence="6" key="1">
    <citation type="submission" date="2023-09" db="UniProtKB">
        <authorList>
            <consortium name="Ensembl"/>
        </authorList>
    </citation>
    <scope>IDENTIFICATION</scope>
</reference>
<accession>A0A8C0E193</accession>
<proteinExistence type="inferred from homology"/>
<dbReference type="InterPro" id="IPR007659">
    <property type="entry name" value="Keratin_matx"/>
</dbReference>
<dbReference type="PANTHER" id="PTHR23260:SF7">
    <property type="entry name" value="KERATIN-ASSOCIATED PROTEIN 26-1"/>
    <property type="match status" value="1"/>
</dbReference>
<dbReference type="AlphaFoldDB" id="A0A8C0E193"/>
<name>A0A8C0E193_BALMU</name>
<dbReference type="Pfam" id="PF05287">
    <property type="entry name" value="PMG"/>
    <property type="match status" value="1"/>
</dbReference>
<comment type="subunit">
    <text evidence="1 5">Interacts with hair keratins.</text>
</comment>
<dbReference type="GO" id="GO:0045095">
    <property type="term" value="C:keratin filament"/>
    <property type="evidence" value="ECO:0007669"/>
    <property type="project" value="UniProtKB-UniRule"/>
</dbReference>
<dbReference type="GO" id="GO:0005198">
    <property type="term" value="F:structural molecule activity"/>
    <property type="evidence" value="ECO:0007669"/>
    <property type="project" value="InterPro"/>
</dbReference>
<protein>
    <recommendedName>
        <fullName evidence="5">Keratin-associated protein</fullName>
    </recommendedName>
</protein>
<sequence length="181" mass="19847">MSHNNGCSRNYSSHFLGNSCHVPVASRSALCSAEVSCGDAPSSPHSSKPMTCLPTSCESSACSPPGCSPIVSDVSRSHQETSFFPITAHVSSSCQPASCRQPLSCHLLSYQSFGSQPLSYPTYGLQPLIYLTYGRQPRNYLSYDCQPLRYLPINYTYKLIQLHINGSSYSTWVMLSLVILY</sequence>
<comment type="function">
    <text evidence="5">In the hair cortex, hair keratin intermediate filaments are embedded in an interfilamentous matrix, consisting of hair keratin-associated proteins (KRTAP), which are essential for the formation of a rigid and resistant hair shaft through their extensive disulfide bond cross-linking with abundant cysteine residues of hair keratins. The matrix proteins include the high-sulfur and high-glycine-tyrosine keratins.</text>
</comment>
<dbReference type="InterPro" id="IPR007951">
    <property type="entry name" value="KRTAP_PMG"/>
</dbReference>
<dbReference type="GeneTree" id="ENSGT00860000134598"/>
<comment type="similarity">
    <text evidence="4 5">Belongs to the PMG family.</text>
</comment>
<evidence type="ECO:0000256" key="3">
    <source>
        <dbReference type="ARBA" id="ARBA00022744"/>
    </source>
</evidence>
<dbReference type="PANTHER" id="PTHR23260">
    <property type="entry name" value="KERATIN ASSOCIATED PROTEIN 3-3-RELATED"/>
    <property type="match status" value="1"/>
</dbReference>
<dbReference type="Ensembl" id="ENSBMST00010030937.1">
    <property type="protein sequence ID" value="ENSBMSP00010028115.1"/>
    <property type="gene ID" value="ENSBMSG00010020394.1"/>
</dbReference>
<dbReference type="OMA" id="YSKFQPY"/>
<keyword evidence="2" id="KW-0677">Repeat</keyword>
<evidence type="ECO:0000313" key="6">
    <source>
        <dbReference type="Ensembl" id="ENSBMSP00010028115.1"/>
    </source>
</evidence>
<dbReference type="GO" id="GO:0005829">
    <property type="term" value="C:cytosol"/>
    <property type="evidence" value="ECO:0007669"/>
    <property type="project" value="UniProtKB-ARBA"/>
</dbReference>
<evidence type="ECO:0000256" key="2">
    <source>
        <dbReference type="ARBA" id="ARBA00022737"/>
    </source>
</evidence>
<keyword evidence="3 5" id="KW-0416">Keratin</keyword>
<organism evidence="6">
    <name type="scientific">Balaenoptera musculus</name>
    <name type="common">Blue whale</name>
    <dbReference type="NCBI Taxonomy" id="9771"/>
    <lineage>
        <taxon>Eukaryota</taxon>
        <taxon>Metazoa</taxon>
        <taxon>Chordata</taxon>
        <taxon>Craniata</taxon>
        <taxon>Vertebrata</taxon>
        <taxon>Euteleostomi</taxon>
        <taxon>Mammalia</taxon>
        <taxon>Eutheria</taxon>
        <taxon>Laurasiatheria</taxon>
        <taxon>Artiodactyla</taxon>
        <taxon>Whippomorpha</taxon>
        <taxon>Cetacea</taxon>
        <taxon>Mysticeti</taxon>
        <taxon>Balaenopteridae</taxon>
        <taxon>Balaenoptera</taxon>
    </lineage>
</organism>
<evidence type="ECO:0000256" key="5">
    <source>
        <dbReference type="RuleBase" id="RU369044"/>
    </source>
</evidence>